<dbReference type="PANTHER" id="PTHR11844">
    <property type="entry name" value="METALLOPROTEASE INHIBITOR"/>
    <property type="match status" value="1"/>
</dbReference>
<comment type="subcellular location">
    <subcellularLocation>
        <location evidence="1">Secreted</location>
    </subcellularLocation>
</comment>
<dbReference type="GO" id="GO:0051045">
    <property type="term" value="P:negative regulation of membrane protein ectodomain proteolysis"/>
    <property type="evidence" value="ECO:0007669"/>
    <property type="project" value="TreeGrafter"/>
</dbReference>
<keyword evidence="12" id="KW-1185">Reference proteome</keyword>
<evidence type="ECO:0000256" key="8">
    <source>
        <dbReference type="ARBA" id="ARBA00023215"/>
    </source>
</evidence>
<evidence type="ECO:0000313" key="11">
    <source>
        <dbReference type="Ensembl" id="ENSPMGP00000016900.1"/>
    </source>
</evidence>
<name>A0A3B4AJM9_9GOBI</name>
<keyword evidence="5" id="KW-0483">Metalloprotease inhibitor</keyword>
<dbReference type="SMART" id="SM00206">
    <property type="entry name" value="NTR"/>
    <property type="match status" value="1"/>
</dbReference>
<comment type="similarity">
    <text evidence="2">Belongs to the protease inhibitor I35 (TIMP) family.</text>
</comment>
<evidence type="ECO:0000256" key="3">
    <source>
        <dbReference type="ARBA" id="ARBA00013515"/>
    </source>
</evidence>
<dbReference type="PANTHER" id="PTHR11844:SF26">
    <property type="entry name" value="METALLOPROTEINASE INHIBITOR 4"/>
    <property type="match status" value="1"/>
</dbReference>
<keyword evidence="8" id="KW-0481">Metalloenzyme inhibitor</keyword>
<proteinExistence type="inferred from homology"/>
<protein>
    <recommendedName>
        <fullName evidence="3">Metalloproteinase inhibitor 4</fullName>
    </recommendedName>
    <alternativeName>
        <fullName evidence="9">Tissue inhibitor of metalloproteinases 4</fullName>
    </alternativeName>
</protein>
<dbReference type="GO" id="GO:0005615">
    <property type="term" value="C:extracellular space"/>
    <property type="evidence" value="ECO:0007669"/>
    <property type="project" value="TreeGrafter"/>
</dbReference>
<organism evidence="11 12">
    <name type="scientific">Periophthalmus magnuspinnatus</name>
    <dbReference type="NCBI Taxonomy" id="409849"/>
    <lineage>
        <taxon>Eukaryota</taxon>
        <taxon>Metazoa</taxon>
        <taxon>Chordata</taxon>
        <taxon>Craniata</taxon>
        <taxon>Vertebrata</taxon>
        <taxon>Euteleostomi</taxon>
        <taxon>Actinopterygii</taxon>
        <taxon>Neopterygii</taxon>
        <taxon>Teleostei</taxon>
        <taxon>Neoteleostei</taxon>
        <taxon>Acanthomorphata</taxon>
        <taxon>Gobiaria</taxon>
        <taxon>Gobiiformes</taxon>
        <taxon>Gobioidei</taxon>
        <taxon>Gobiidae</taxon>
        <taxon>Oxudercinae</taxon>
        <taxon>Periophthalmus</taxon>
    </lineage>
</organism>
<evidence type="ECO:0000256" key="4">
    <source>
        <dbReference type="ARBA" id="ARBA00022525"/>
    </source>
</evidence>
<evidence type="ECO:0000256" key="9">
    <source>
        <dbReference type="ARBA" id="ARBA00030105"/>
    </source>
</evidence>
<evidence type="ECO:0000256" key="6">
    <source>
        <dbReference type="ARBA" id="ARBA00022690"/>
    </source>
</evidence>
<evidence type="ECO:0000313" key="12">
    <source>
        <dbReference type="Proteomes" id="UP000261520"/>
    </source>
</evidence>
<feature type="domain" description="NTR" evidence="10">
    <location>
        <begin position="1"/>
        <end position="69"/>
    </location>
</feature>
<dbReference type="Pfam" id="PF00965">
    <property type="entry name" value="TIMP"/>
    <property type="match status" value="1"/>
</dbReference>
<dbReference type="InterPro" id="IPR027465">
    <property type="entry name" value="TIMP_C"/>
</dbReference>
<dbReference type="Proteomes" id="UP000261520">
    <property type="component" value="Unplaced"/>
</dbReference>
<evidence type="ECO:0000259" key="10">
    <source>
        <dbReference type="PROSITE" id="PS50189"/>
    </source>
</evidence>
<sequence length="121" mass="13936">MKYVYTPVFSSLCGVKLDSNNKAGYLCALTGSMWSDGRISIGQCDLVESWDNLSLSQKKNLNYRYQMGCECRYIQMSGLMWSISVSAAVDTDLFFKQREELELLHFQLYLLWFVFVTGPEL</sequence>
<reference evidence="11" key="1">
    <citation type="submission" date="2025-08" db="UniProtKB">
        <authorList>
            <consortium name="Ensembl"/>
        </authorList>
    </citation>
    <scope>IDENTIFICATION</scope>
</reference>
<dbReference type="GO" id="GO:0002020">
    <property type="term" value="F:protease binding"/>
    <property type="evidence" value="ECO:0007669"/>
    <property type="project" value="TreeGrafter"/>
</dbReference>
<keyword evidence="7" id="KW-1015">Disulfide bond</keyword>
<dbReference type="GO" id="GO:0009725">
    <property type="term" value="P:response to hormone"/>
    <property type="evidence" value="ECO:0007669"/>
    <property type="project" value="TreeGrafter"/>
</dbReference>
<evidence type="ECO:0000256" key="7">
    <source>
        <dbReference type="ARBA" id="ARBA00023157"/>
    </source>
</evidence>
<evidence type="ECO:0000256" key="2">
    <source>
        <dbReference type="ARBA" id="ARBA00011027"/>
    </source>
</evidence>
<dbReference type="InterPro" id="IPR008993">
    <property type="entry name" value="TIMP-like_OB-fold"/>
</dbReference>
<evidence type="ECO:0000256" key="1">
    <source>
        <dbReference type="ARBA" id="ARBA00004613"/>
    </source>
</evidence>
<dbReference type="PROSITE" id="PS50189">
    <property type="entry name" value="NTR"/>
    <property type="match status" value="1"/>
</dbReference>
<keyword evidence="6" id="KW-0646">Protease inhibitor</keyword>
<evidence type="ECO:0000256" key="5">
    <source>
        <dbReference type="ARBA" id="ARBA00022608"/>
    </source>
</evidence>
<accession>A0A3B4AJM9</accession>
<dbReference type="GO" id="GO:0031012">
    <property type="term" value="C:extracellular matrix"/>
    <property type="evidence" value="ECO:0007669"/>
    <property type="project" value="TreeGrafter"/>
</dbReference>
<reference evidence="11" key="2">
    <citation type="submission" date="2025-09" db="UniProtKB">
        <authorList>
            <consortium name="Ensembl"/>
        </authorList>
    </citation>
    <scope>IDENTIFICATION</scope>
</reference>
<dbReference type="Gene3D" id="3.90.370.10">
    <property type="entry name" value="Tissue inhibitor of metalloproteinase-1. Chain B, domain 1"/>
    <property type="match status" value="1"/>
</dbReference>
<dbReference type="Ensembl" id="ENSPMGT00000018043.1">
    <property type="protein sequence ID" value="ENSPMGP00000016900.1"/>
    <property type="gene ID" value="ENSPMGG00000013841.1"/>
</dbReference>
<dbReference type="AlphaFoldDB" id="A0A3B4AJM9"/>
<dbReference type="SUPFAM" id="SSF50242">
    <property type="entry name" value="TIMP-like"/>
    <property type="match status" value="1"/>
</dbReference>
<dbReference type="Gene3D" id="2.40.50.120">
    <property type="match status" value="1"/>
</dbReference>
<dbReference type="InterPro" id="IPR001134">
    <property type="entry name" value="Netrin_domain"/>
</dbReference>
<dbReference type="InterPro" id="IPR001820">
    <property type="entry name" value="TIMP"/>
</dbReference>
<dbReference type="GO" id="GO:0034097">
    <property type="term" value="P:response to cytokine"/>
    <property type="evidence" value="ECO:0007669"/>
    <property type="project" value="TreeGrafter"/>
</dbReference>
<keyword evidence="4" id="KW-0964">Secreted</keyword>
<dbReference type="GO" id="GO:0008191">
    <property type="term" value="F:metalloendopeptidase inhibitor activity"/>
    <property type="evidence" value="ECO:0007669"/>
    <property type="project" value="InterPro"/>
</dbReference>